<dbReference type="Gene3D" id="1.10.10.60">
    <property type="entry name" value="Homeodomain-like"/>
    <property type="match status" value="1"/>
</dbReference>
<name>A0A2T0GYK0_ACTMO</name>
<dbReference type="PROSITE" id="PS50977">
    <property type="entry name" value="HTH_TETR_2"/>
    <property type="match status" value="1"/>
</dbReference>
<evidence type="ECO:0000256" key="4">
    <source>
        <dbReference type="PROSITE-ProRule" id="PRU00335"/>
    </source>
</evidence>
<evidence type="ECO:0000256" key="3">
    <source>
        <dbReference type="ARBA" id="ARBA00023163"/>
    </source>
</evidence>
<keyword evidence="3" id="KW-0804">Transcription</keyword>
<organism evidence="7 8">
    <name type="scientific">Actinopolyspora mortivallis</name>
    <dbReference type="NCBI Taxonomy" id="33906"/>
    <lineage>
        <taxon>Bacteria</taxon>
        <taxon>Bacillati</taxon>
        <taxon>Actinomycetota</taxon>
        <taxon>Actinomycetes</taxon>
        <taxon>Actinopolysporales</taxon>
        <taxon>Actinopolysporaceae</taxon>
        <taxon>Actinopolyspora</taxon>
    </lineage>
</organism>
<dbReference type="PANTHER" id="PTHR30055:SF238">
    <property type="entry name" value="MYCOFACTOCIN BIOSYNTHESIS TRANSCRIPTIONAL REGULATOR MFTR-RELATED"/>
    <property type="match status" value="1"/>
</dbReference>
<keyword evidence="2 4" id="KW-0238">DNA-binding</keyword>
<dbReference type="InterPro" id="IPR041347">
    <property type="entry name" value="MftR_C"/>
</dbReference>
<keyword evidence="8" id="KW-1185">Reference proteome</keyword>
<reference evidence="7 8" key="1">
    <citation type="submission" date="2018-03" db="EMBL/GenBank/DDBJ databases">
        <title>Actinopolyspora mortivallis from Sahara, screening for active biomolecules.</title>
        <authorList>
            <person name="Selama O."/>
            <person name="Wellington E.M.H."/>
            <person name="Hacene H."/>
        </authorList>
    </citation>
    <scope>NUCLEOTIDE SEQUENCE [LARGE SCALE GENOMIC DNA]</scope>
    <source>
        <strain evidence="7 8">M5A</strain>
    </source>
</reference>
<evidence type="ECO:0000259" key="6">
    <source>
        <dbReference type="PROSITE" id="PS50977"/>
    </source>
</evidence>
<feature type="domain" description="HTH tetR-type" evidence="6">
    <location>
        <begin position="33"/>
        <end position="93"/>
    </location>
</feature>
<evidence type="ECO:0000256" key="5">
    <source>
        <dbReference type="SAM" id="MobiDB-lite"/>
    </source>
</evidence>
<dbReference type="AlphaFoldDB" id="A0A2T0GYK0"/>
<dbReference type="InterPro" id="IPR001647">
    <property type="entry name" value="HTH_TetR"/>
</dbReference>
<protein>
    <submittedName>
        <fullName evidence="7">TetR family transcriptional regulator</fullName>
    </submittedName>
</protein>
<comment type="caution">
    <text evidence="7">The sequence shown here is derived from an EMBL/GenBank/DDBJ whole genome shotgun (WGS) entry which is preliminary data.</text>
</comment>
<evidence type="ECO:0000313" key="8">
    <source>
        <dbReference type="Proteomes" id="UP000239352"/>
    </source>
</evidence>
<dbReference type="SUPFAM" id="SSF46689">
    <property type="entry name" value="Homeodomain-like"/>
    <property type="match status" value="1"/>
</dbReference>
<dbReference type="InterPro" id="IPR023772">
    <property type="entry name" value="DNA-bd_HTH_TetR-type_CS"/>
</dbReference>
<dbReference type="Pfam" id="PF17754">
    <property type="entry name" value="TetR_C_14"/>
    <property type="match status" value="1"/>
</dbReference>
<dbReference type="STRING" id="1050202.GCA_000384035_03019"/>
<accession>A0A2T0GYK0</accession>
<evidence type="ECO:0000256" key="1">
    <source>
        <dbReference type="ARBA" id="ARBA00023015"/>
    </source>
</evidence>
<proteinExistence type="predicted"/>
<dbReference type="InParanoid" id="A0A2T0GYK0"/>
<evidence type="ECO:0000256" key="2">
    <source>
        <dbReference type="ARBA" id="ARBA00023125"/>
    </source>
</evidence>
<evidence type="ECO:0000313" key="7">
    <source>
        <dbReference type="EMBL" id="PRW64192.1"/>
    </source>
</evidence>
<dbReference type="InterPro" id="IPR050109">
    <property type="entry name" value="HTH-type_TetR-like_transc_reg"/>
</dbReference>
<gene>
    <name evidence="7" type="ORF">CEP50_06020</name>
</gene>
<feature type="compositionally biased region" description="Low complexity" evidence="5">
    <location>
        <begin position="1"/>
        <end position="13"/>
    </location>
</feature>
<dbReference type="Proteomes" id="UP000239352">
    <property type="component" value="Unassembled WGS sequence"/>
</dbReference>
<dbReference type="Pfam" id="PF00440">
    <property type="entry name" value="TetR_N"/>
    <property type="match status" value="1"/>
</dbReference>
<dbReference type="GO" id="GO:0003700">
    <property type="term" value="F:DNA-binding transcription factor activity"/>
    <property type="evidence" value="ECO:0007669"/>
    <property type="project" value="TreeGrafter"/>
</dbReference>
<sequence>MAGSAHPAPTATEHPADTGVGTRPGGLRERKKRATRQALQRSAVTLFREHGPNAVTVEDICAHAEVSPRTFFNYFTSKEEVLVPWAPETITNTSGRVVSRPSEEAPLDSAQAVLGEALDTAMSGEVWRDQALVLRDHPELIERVVTSFRALESSLVEGLARKTDTSPEDPYVRLVGASAITALRVAVQTWQESEPDERLRDCLEETFERLRHGLRPPHRH</sequence>
<feature type="region of interest" description="Disordered" evidence="5">
    <location>
        <begin position="1"/>
        <end position="35"/>
    </location>
</feature>
<keyword evidence="1" id="KW-0805">Transcription regulation</keyword>
<dbReference type="PROSITE" id="PS01081">
    <property type="entry name" value="HTH_TETR_1"/>
    <property type="match status" value="1"/>
</dbReference>
<dbReference type="Gene3D" id="1.10.357.10">
    <property type="entry name" value="Tetracycline Repressor, domain 2"/>
    <property type="match status" value="1"/>
</dbReference>
<dbReference type="InterPro" id="IPR009057">
    <property type="entry name" value="Homeodomain-like_sf"/>
</dbReference>
<dbReference type="PANTHER" id="PTHR30055">
    <property type="entry name" value="HTH-TYPE TRANSCRIPTIONAL REGULATOR RUTR"/>
    <property type="match status" value="1"/>
</dbReference>
<dbReference type="EMBL" id="PVSR01000005">
    <property type="protein sequence ID" value="PRW64192.1"/>
    <property type="molecule type" value="Genomic_DNA"/>
</dbReference>
<dbReference type="GO" id="GO:0000976">
    <property type="term" value="F:transcription cis-regulatory region binding"/>
    <property type="evidence" value="ECO:0007669"/>
    <property type="project" value="TreeGrafter"/>
</dbReference>
<feature type="DNA-binding region" description="H-T-H motif" evidence="4">
    <location>
        <begin position="56"/>
        <end position="75"/>
    </location>
</feature>
<dbReference type="RefSeq" id="WP_106112947.1">
    <property type="nucleotide sequence ID" value="NZ_PVSR01000005.1"/>
</dbReference>